<name>A0A3G9I7U8_AERCA</name>
<dbReference type="Proteomes" id="UP000515756">
    <property type="component" value="Chromosome"/>
</dbReference>
<proteinExistence type="predicted"/>
<protein>
    <submittedName>
        <fullName evidence="1">Uncharacterized protein</fullName>
    </submittedName>
</protein>
<evidence type="ECO:0000313" key="2">
    <source>
        <dbReference type="Proteomes" id="UP000515756"/>
    </source>
</evidence>
<sequence length="32" mass="3823">MIFRQKYVWGALKKENYLARIIGDNCLHKSLL</sequence>
<reference evidence="1 2" key="1">
    <citation type="submission" date="2019-12" db="EMBL/GenBank/DDBJ databases">
        <title>complete genome sequences of Aeromonas caviae str. WP2-W18-ESBL-01 isolated from wastewater treatment plant effluent.</title>
        <authorList>
            <person name="Sekizuka T."/>
            <person name="Itokawa K."/>
            <person name="Yatsu K."/>
            <person name="Inamine Y."/>
            <person name="Kuroda M."/>
        </authorList>
    </citation>
    <scope>NUCLEOTIDE SEQUENCE [LARGE SCALE GENOMIC DNA]</scope>
    <source>
        <strain evidence="1 2">WP2-W18-ESBL-01</strain>
    </source>
</reference>
<organism evidence="1 2">
    <name type="scientific">Aeromonas caviae</name>
    <name type="common">Aeromonas punctata</name>
    <dbReference type="NCBI Taxonomy" id="648"/>
    <lineage>
        <taxon>Bacteria</taxon>
        <taxon>Pseudomonadati</taxon>
        <taxon>Pseudomonadota</taxon>
        <taxon>Gammaproteobacteria</taxon>
        <taxon>Aeromonadales</taxon>
        <taxon>Aeromonadaceae</taxon>
        <taxon>Aeromonas</taxon>
    </lineage>
</organism>
<dbReference type="EMBL" id="AP021927">
    <property type="protein sequence ID" value="BBQ31394.1"/>
    <property type="molecule type" value="Genomic_DNA"/>
</dbReference>
<dbReference type="AlphaFoldDB" id="A0A3G9I7U8"/>
<accession>A0A3G9I7U8</accession>
<evidence type="ECO:0000313" key="1">
    <source>
        <dbReference type="EMBL" id="BBQ31394.1"/>
    </source>
</evidence>
<gene>
    <name evidence="1" type="ORF">WP2W18E01_29760</name>
</gene>